<evidence type="ECO:0000313" key="2">
    <source>
        <dbReference type="EMBL" id="WDM64874.1"/>
    </source>
</evidence>
<keyword evidence="3" id="KW-1185">Reference proteome</keyword>
<accession>A0ABY7Y4H5</accession>
<dbReference type="Proteomes" id="UP001216828">
    <property type="component" value="Chromosome"/>
</dbReference>
<dbReference type="RefSeq" id="WP_141057202.1">
    <property type="nucleotide sequence ID" value="NZ_CP082270.1"/>
</dbReference>
<name>A0ABY7Y4H5_9GAMM</name>
<evidence type="ECO:0000313" key="3">
    <source>
        <dbReference type="Proteomes" id="UP001216828"/>
    </source>
</evidence>
<gene>
    <name evidence="2" type="ORF">K5L94_06185</name>
</gene>
<organism evidence="2 3">
    <name type="scientific">Stenotrophomonas forensis</name>
    <dbReference type="NCBI Taxonomy" id="2871169"/>
    <lineage>
        <taxon>Bacteria</taxon>
        <taxon>Pseudomonadati</taxon>
        <taxon>Pseudomonadota</taxon>
        <taxon>Gammaproteobacteria</taxon>
        <taxon>Lysobacterales</taxon>
        <taxon>Lysobacteraceae</taxon>
        <taxon>Stenotrophomonas</taxon>
        <taxon>Stenotrophomonas maltophilia group</taxon>
    </lineage>
</organism>
<protein>
    <submittedName>
        <fullName evidence="2">Uncharacterized protein</fullName>
    </submittedName>
</protein>
<reference evidence="2 3" key="1">
    <citation type="submission" date="2021-08" db="EMBL/GenBank/DDBJ databases">
        <title>Stenotrophomonas forensis sp. nov., isolated from contaminated viral transport media.</title>
        <authorList>
            <person name="Nguyen S.V."/>
            <person name="Edwards D."/>
            <person name="Scott S."/>
            <person name="Doss J."/>
            <person name="Merid S."/>
            <person name="Zelaya E."/>
            <person name="Maza C."/>
            <person name="Mann M."/>
            <person name="Hamilton B."/>
            <person name="Blackwell R."/>
            <person name="Tran A."/>
            <person name="Hauser J."/>
        </authorList>
    </citation>
    <scope>NUCLEOTIDE SEQUENCE [LARGE SCALE GENOMIC DNA]</scope>
    <source>
        <strain evidence="2 3">DFS-20110405</strain>
    </source>
</reference>
<evidence type="ECO:0000256" key="1">
    <source>
        <dbReference type="SAM" id="MobiDB-lite"/>
    </source>
</evidence>
<dbReference type="EMBL" id="CP082270">
    <property type="protein sequence ID" value="WDM64874.1"/>
    <property type="molecule type" value="Genomic_DNA"/>
</dbReference>
<feature type="region of interest" description="Disordered" evidence="1">
    <location>
        <begin position="1"/>
        <end position="74"/>
    </location>
</feature>
<sequence>MSIKSNSYGKKPNSPAPEVGDKGEPIPAKNQLPEPIPALSEEGLVAGDVQLASSGDVDKPSTITSPQRASGERPVRKYYLVPPKGTTCPPEHVSLQLASKWAAYEIPGGGHIGNYDSEEQAILWLEERGYREG</sequence>
<proteinExistence type="predicted"/>